<dbReference type="PROSITE" id="PS51353">
    <property type="entry name" value="ARSC"/>
    <property type="match status" value="1"/>
</dbReference>
<comment type="caution">
    <text evidence="2">The sequence shown here is derived from an EMBL/GenBank/DDBJ whole genome shotgun (WGS) entry which is preliminary data.</text>
</comment>
<dbReference type="AlphaFoldDB" id="A0AAX3GZ43"/>
<dbReference type="EMBL" id="CAADAT010000001">
    <property type="protein sequence ID" value="VFD52882.1"/>
    <property type="molecule type" value="Genomic_DNA"/>
</dbReference>
<dbReference type="PANTHER" id="PTHR30041">
    <property type="entry name" value="ARSENATE REDUCTASE"/>
    <property type="match status" value="1"/>
</dbReference>
<dbReference type="Proteomes" id="UP000346772">
    <property type="component" value="Unassembled WGS sequence"/>
</dbReference>
<dbReference type="InterPro" id="IPR036249">
    <property type="entry name" value="Thioredoxin-like_sf"/>
</dbReference>
<comment type="similarity">
    <text evidence="1">Belongs to the ArsC family.</text>
</comment>
<dbReference type="Pfam" id="PF03960">
    <property type="entry name" value="ArsC"/>
    <property type="match status" value="1"/>
</dbReference>
<evidence type="ECO:0000313" key="2">
    <source>
        <dbReference type="EMBL" id="VFD52882.1"/>
    </source>
</evidence>
<name>A0AAX3GZ43_CLODI</name>
<sequence>MIKLYGYTKCSTVKKAKNWLKENNLEFEDIDMVQNPPNKEELKSIYKTSGYDIKKFFNTSGVKYRELGLKDIVKTESDDKLLEILVSDGMLIKRPLLFDGKNVLLGFKEDVWKSTLLKED</sequence>
<dbReference type="CDD" id="cd03036">
    <property type="entry name" value="ArsC_like"/>
    <property type="match status" value="1"/>
</dbReference>
<evidence type="ECO:0000256" key="1">
    <source>
        <dbReference type="PROSITE-ProRule" id="PRU01282"/>
    </source>
</evidence>
<dbReference type="PANTHER" id="PTHR30041:SF8">
    <property type="entry name" value="PROTEIN YFFB"/>
    <property type="match status" value="1"/>
</dbReference>
<reference evidence="2 3" key="1">
    <citation type="submission" date="2019-02" db="EMBL/GenBank/DDBJ databases">
        <authorList>
            <consortium name="Pathogen Informatics"/>
        </authorList>
    </citation>
    <scope>NUCLEOTIDE SEQUENCE [LARGE SCALE GENOMIC DNA]</scope>
    <source>
        <strain evidence="2 3">078GUE027</strain>
    </source>
</reference>
<dbReference type="NCBIfam" id="TIGR01617">
    <property type="entry name" value="arsC_related"/>
    <property type="match status" value="1"/>
</dbReference>
<dbReference type="InterPro" id="IPR006660">
    <property type="entry name" value="Arsenate_reductase-like"/>
</dbReference>
<organism evidence="2 3">
    <name type="scientific">Clostridioides difficile</name>
    <name type="common">Peptoclostridium difficile</name>
    <dbReference type="NCBI Taxonomy" id="1496"/>
    <lineage>
        <taxon>Bacteria</taxon>
        <taxon>Bacillati</taxon>
        <taxon>Bacillota</taxon>
        <taxon>Clostridia</taxon>
        <taxon>Peptostreptococcales</taxon>
        <taxon>Peptostreptococcaceae</taxon>
        <taxon>Clostridioides</taxon>
    </lineage>
</organism>
<dbReference type="SUPFAM" id="SSF52833">
    <property type="entry name" value="Thioredoxin-like"/>
    <property type="match status" value="1"/>
</dbReference>
<gene>
    <name evidence="2" type="primary">yffB</name>
    <name evidence="2" type="ORF">SAMEA1710456_00329</name>
</gene>
<dbReference type="Gene3D" id="3.40.30.10">
    <property type="entry name" value="Glutaredoxin"/>
    <property type="match status" value="1"/>
</dbReference>
<accession>A0AAX3GZ43</accession>
<protein>
    <submittedName>
        <fullName evidence="2">Arsenate reductase</fullName>
    </submittedName>
</protein>
<proteinExistence type="inferred from homology"/>
<dbReference type="RefSeq" id="WP_003423763.1">
    <property type="nucleotide sequence ID" value="NZ_BEHB01000005.1"/>
</dbReference>
<dbReference type="InterPro" id="IPR006504">
    <property type="entry name" value="Tscrpt_reg_Spx/MgsR"/>
</dbReference>
<evidence type="ECO:0000313" key="3">
    <source>
        <dbReference type="Proteomes" id="UP000346772"/>
    </source>
</evidence>